<dbReference type="EMBL" id="BTGU01000014">
    <property type="protein sequence ID" value="GMN42265.1"/>
    <property type="molecule type" value="Genomic_DNA"/>
</dbReference>
<accession>A0AA88D2W8</accession>
<name>A0AA88D2W8_FICCA</name>
<gene>
    <name evidence="1" type="ORF">TIFTF001_011488</name>
</gene>
<proteinExistence type="predicted"/>
<organism evidence="1 2">
    <name type="scientific">Ficus carica</name>
    <name type="common">Common fig</name>
    <dbReference type="NCBI Taxonomy" id="3494"/>
    <lineage>
        <taxon>Eukaryota</taxon>
        <taxon>Viridiplantae</taxon>
        <taxon>Streptophyta</taxon>
        <taxon>Embryophyta</taxon>
        <taxon>Tracheophyta</taxon>
        <taxon>Spermatophyta</taxon>
        <taxon>Magnoliopsida</taxon>
        <taxon>eudicotyledons</taxon>
        <taxon>Gunneridae</taxon>
        <taxon>Pentapetalae</taxon>
        <taxon>rosids</taxon>
        <taxon>fabids</taxon>
        <taxon>Rosales</taxon>
        <taxon>Moraceae</taxon>
        <taxon>Ficeae</taxon>
        <taxon>Ficus</taxon>
    </lineage>
</organism>
<evidence type="ECO:0000313" key="1">
    <source>
        <dbReference type="EMBL" id="GMN42265.1"/>
    </source>
</evidence>
<evidence type="ECO:0000313" key="2">
    <source>
        <dbReference type="Proteomes" id="UP001187192"/>
    </source>
</evidence>
<keyword evidence="2" id="KW-1185">Reference proteome</keyword>
<sequence length="47" mass="5154">MSPKDEDLTMAGRLLGVDDCEVERPTFRQNEGWEGVVALMALSGCLL</sequence>
<comment type="caution">
    <text evidence="1">The sequence shown here is derived from an EMBL/GenBank/DDBJ whole genome shotgun (WGS) entry which is preliminary data.</text>
</comment>
<protein>
    <submittedName>
        <fullName evidence="1">Uncharacterized protein</fullName>
    </submittedName>
</protein>
<dbReference type="AlphaFoldDB" id="A0AA88D2W8"/>
<reference evidence="1" key="1">
    <citation type="submission" date="2023-07" db="EMBL/GenBank/DDBJ databases">
        <title>draft genome sequence of fig (Ficus carica).</title>
        <authorList>
            <person name="Takahashi T."/>
            <person name="Nishimura K."/>
        </authorList>
    </citation>
    <scope>NUCLEOTIDE SEQUENCE</scope>
</reference>
<dbReference type="Proteomes" id="UP001187192">
    <property type="component" value="Unassembled WGS sequence"/>
</dbReference>